<gene>
    <name evidence="1" type="ORF">SAMN04487893_10261</name>
</gene>
<name>A0A1I3M6V3_9FLAO</name>
<dbReference type="EMBL" id="FORU01000002">
    <property type="protein sequence ID" value="SFI92779.1"/>
    <property type="molecule type" value="Genomic_DNA"/>
</dbReference>
<dbReference type="OrthoDB" id="979487at2"/>
<keyword evidence="2" id="KW-1185">Reference proteome</keyword>
<dbReference type="AlphaFoldDB" id="A0A1I3M6V3"/>
<proteinExistence type="predicted"/>
<dbReference type="RefSeq" id="WP_090677845.1">
    <property type="nucleotide sequence ID" value="NZ_FORU01000002.1"/>
</dbReference>
<accession>A0A1I3M6V3</accession>
<dbReference type="Proteomes" id="UP000243887">
    <property type="component" value="Unassembled WGS sequence"/>
</dbReference>
<dbReference type="STRING" id="1150112.SAMN04487893_10261"/>
<reference evidence="2" key="1">
    <citation type="submission" date="2016-10" db="EMBL/GenBank/DDBJ databases">
        <authorList>
            <person name="Varghese N."/>
            <person name="Submissions S."/>
        </authorList>
    </citation>
    <scope>NUCLEOTIDE SEQUENCE [LARGE SCALE GENOMIC DNA]</scope>
    <source>
        <strain evidence="2">DSM 26542</strain>
    </source>
</reference>
<evidence type="ECO:0008006" key="3">
    <source>
        <dbReference type="Google" id="ProtNLM"/>
    </source>
</evidence>
<evidence type="ECO:0000313" key="1">
    <source>
        <dbReference type="EMBL" id="SFI92779.1"/>
    </source>
</evidence>
<protein>
    <recommendedName>
        <fullName evidence="3">Adenylosuccinate lyase</fullName>
    </recommendedName>
</protein>
<sequence length="179" mass="20648">MHTKFLIQQINSCTALLKSRQTLYTWILNNPEYIPTLFDIGLNNQHPNQHKAAWIIEFLLVDNLSIILPQLARFCTQFPEIKNESTKRSLGKIASLLTQSKIIELNRKQKETLMETALSWLIDNTKVASKCHAIDIILNLSYDFSELTKLANETIEQQYASSSPAFQIRARKFKQNLII</sequence>
<organism evidence="1 2">
    <name type="scientific">Myroides guanonis</name>
    <dbReference type="NCBI Taxonomy" id="1150112"/>
    <lineage>
        <taxon>Bacteria</taxon>
        <taxon>Pseudomonadati</taxon>
        <taxon>Bacteroidota</taxon>
        <taxon>Flavobacteriia</taxon>
        <taxon>Flavobacteriales</taxon>
        <taxon>Flavobacteriaceae</taxon>
        <taxon>Myroides</taxon>
    </lineage>
</organism>
<evidence type="ECO:0000313" key="2">
    <source>
        <dbReference type="Proteomes" id="UP000243887"/>
    </source>
</evidence>